<dbReference type="Pfam" id="PF12038">
    <property type="entry name" value="QTMAN_N"/>
    <property type="match status" value="1"/>
</dbReference>
<reference evidence="9 10" key="1">
    <citation type="submission" date="2020-08" db="EMBL/GenBank/DDBJ databases">
        <title>Genomic Encyclopedia of Type Strains, Phase IV (KMG-IV): sequencing the most valuable type-strain genomes for metagenomic binning, comparative biology and taxonomic classification.</title>
        <authorList>
            <person name="Goeker M."/>
        </authorList>
    </citation>
    <scope>NUCLEOTIDE SEQUENCE [LARGE SCALE GENOMIC DNA]</scope>
    <source>
        <strain evidence="9 10">DSM 103725</strain>
    </source>
</reference>
<evidence type="ECO:0000256" key="5">
    <source>
        <dbReference type="ARBA" id="ARBA00044539"/>
    </source>
</evidence>
<dbReference type="EC" id="2.4.1.110" evidence="4"/>
<dbReference type="Gene3D" id="3.40.50.2000">
    <property type="entry name" value="Glycogen Phosphorylase B"/>
    <property type="match status" value="2"/>
</dbReference>
<evidence type="ECO:0000259" key="8">
    <source>
        <dbReference type="Pfam" id="PF12038"/>
    </source>
</evidence>
<keyword evidence="10" id="KW-1185">Reference proteome</keyword>
<protein>
    <recommendedName>
        <fullName evidence="5">tRNA-queuosine alpha-mannosyltransferase</fullName>
        <ecNumber evidence="4">2.4.1.110</ecNumber>
    </recommendedName>
</protein>
<dbReference type="EMBL" id="JACHGY010000001">
    <property type="protein sequence ID" value="MBB6429642.1"/>
    <property type="molecule type" value="Genomic_DNA"/>
</dbReference>
<keyword evidence="2" id="KW-0328">Glycosyltransferase</keyword>
<dbReference type="InterPro" id="IPR051862">
    <property type="entry name" value="GT-like_domain_containing_1"/>
</dbReference>
<feature type="domain" description="tRNA-queuosine alpha-mannosyltransferase N-terminal" evidence="8">
    <location>
        <begin position="2"/>
        <end position="183"/>
    </location>
</feature>
<evidence type="ECO:0000256" key="6">
    <source>
        <dbReference type="ARBA" id="ARBA00048439"/>
    </source>
</evidence>
<comment type="catalytic activity">
    <reaction evidence="6">
        <text>queuosine(34) in tRNA(Asp) + GDP-alpha-D-mannose = O-4''-alpha-D-mannosylqueuosine(34) in tRNA(Asp) + GDP + H(+)</text>
        <dbReference type="Rhea" id="RHEA:12885"/>
        <dbReference type="Rhea" id="RHEA-COMP:18572"/>
        <dbReference type="Rhea" id="RHEA-COMP:18581"/>
        <dbReference type="ChEBI" id="CHEBI:15378"/>
        <dbReference type="ChEBI" id="CHEBI:57527"/>
        <dbReference type="ChEBI" id="CHEBI:58189"/>
        <dbReference type="ChEBI" id="CHEBI:194431"/>
        <dbReference type="ChEBI" id="CHEBI:194442"/>
        <dbReference type="EC" id="2.4.1.110"/>
    </reaction>
    <physiologicalReaction direction="left-to-right" evidence="6">
        <dbReference type="Rhea" id="RHEA:12886"/>
    </physiologicalReaction>
</comment>
<comment type="similarity">
    <text evidence="1">Belongs to the glycosyltransferase group 1 family. Glycosyltransferase 4 subfamily.</text>
</comment>
<accession>A0A7X0H5G6</accession>
<dbReference type="GO" id="GO:0016438">
    <property type="term" value="F:tRNA-queuosine(34) beta-mannosyltransferase activity"/>
    <property type="evidence" value="ECO:0007669"/>
    <property type="project" value="UniProtKB-EC"/>
</dbReference>
<dbReference type="PANTHER" id="PTHR13615:SF3">
    <property type="entry name" value="GLYCOSYLTRANSFERASE-LIKE DOMAIN-CONTAINING PROTEIN 1"/>
    <property type="match status" value="1"/>
</dbReference>
<dbReference type="InterPro" id="IPR022701">
    <property type="entry name" value="QTMAN_N"/>
</dbReference>
<sequence>MRILALNPYHTGSHKAFLEGWMAHSRHDFETLTLPGHHWKWRMRHAGATFAAELLSAKPQAALGGVNAVWCTSMLDLASFYGLCDHRFRSLPAMVYFHENQLTYPTRHDDPRDQHFAITHLTSALAAIQRAPGLSPSIGWNSAYHRDGFLTATSKLLQKMPGRELDHLPDMIHDASVVLSPGVQLGDAPDTVEATRSERDELLHILWVGRWEHDKDPDAFFAALKKLKKRGVRFRLSVLGESFKQVPECFATAKKRFADEIVRWGYQDSRAEYEAALREADVVVSTARHEFFGIAVVEAVAAGCFPVFPHRLAYPEVFGEDERFYYDGTPDGLADHLMRMNVGDLPGLDHAVVERYRWEHAAERLDAAMARLGGGHAG</sequence>
<evidence type="ECO:0000256" key="4">
    <source>
        <dbReference type="ARBA" id="ARBA00044517"/>
    </source>
</evidence>
<dbReference type="SUPFAM" id="SSF53756">
    <property type="entry name" value="UDP-Glycosyltransferase/glycogen phosphorylase"/>
    <property type="match status" value="1"/>
</dbReference>
<feature type="domain" description="Glycosyl transferase family 1" evidence="7">
    <location>
        <begin position="202"/>
        <end position="338"/>
    </location>
</feature>
<evidence type="ECO:0000256" key="2">
    <source>
        <dbReference type="ARBA" id="ARBA00022676"/>
    </source>
</evidence>
<organism evidence="9 10">
    <name type="scientific">Algisphaera agarilytica</name>
    <dbReference type="NCBI Taxonomy" id="1385975"/>
    <lineage>
        <taxon>Bacteria</taxon>
        <taxon>Pseudomonadati</taxon>
        <taxon>Planctomycetota</taxon>
        <taxon>Phycisphaerae</taxon>
        <taxon>Phycisphaerales</taxon>
        <taxon>Phycisphaeraceae</taxon>
        <taxon>Algisphaera</taxon>
    </lineage>
</organism>
<evidence type="ECO:0000313" key="10">
    <source>
        <dbReference type="Proteomes" id="UP000541810"/>
    </source>
</evidence>
<evidence type="ECO:0000256" key="3">
    <source>
        <dbReference type="ARBA" id="ARBA00022679"/>
    </source>
</evidence>
<dbReference type="RefSeq" id="WP_184677213.1">
    <property type="nucleotide sequence ID" value="NZ_JACHGY010000001.1"/>
</dbReference>
<keyword evidence="3 9" id="KW-0808">Transferase</keyword>
<dbReference type="Pfam" id="PF00534">
    <property type="entry name" value="Glycos_transf_1"/>
    <property type="match status" value="1"/>
</dbReference>
<dbReference type="PANTHER" id="PTHR13615">
    <property type="entry name" value="GLYCOSYLTRANSFERASE-LIKE 1"/>
    <property type="match status" value="1"/>
</dbReference>
<dbReference type="AlphaFoldDB" id="A0A7X0H5G6"/>
<evidence type="ECO:0000313" key="9">
    <source>
        <dbReference type="EMBL" id="MBB6429642.1"/>
    </source>
</evidence>
<comment type="caution">
    <text evidence="9">The sequence shown here is derived from an EMBL/GenBank/DDBJ whole genome shotgun (WGS) entry which is preliminary data.</text>
</comment>
<evidence type="ECO:0000256" key="1">
    <source>
        <dbReference type="ARBA" id="ARBA00009481"/>
    </source>
</evidence>
<dbReference type="InterPro" id="IPR001296">
    <property type="entry name" value="Glyco_trans_1"/>
</dbReference>
<evidence type="ECO:0000259" key="7">
    <source>
        <dbReference type="Pfam" id="PF00534"/>
    </source>
</evidence>
<proteinExistence type="inferred from homology"/>
<gene>
    <name evidence="9" type="ORF">HNQ40_001448</name>
</gene>
<name>A0A7X0H5G6_9BACT</name>
<dbReference type="Proteomes" id="UP000541810">
    <property type="component" value="Unassembled WGS sequence"/>
</dbReference>